<keyword evidence="5 7" id="KW-1133">Transmembrane helix</keyword>
<dbReference type="Proteomes" id="UP001600894">
    <property type="component" value="Unassembled WGS sequence"/>
</dbReference>
<proteinExistence type="inferred from homology"/>
<evidence type="ECO:0000256" key="5">
    <source>
        <dbReference type="ARBA" id="ARBA00022989"/>
    </source>
</evidence>
<dbReference type="RefSeq" id="WP_390470997.1">
    <property type="nucleotide sequence ID" value="NZ_BAABXL010000001.1"/>
</dbReference>
<feature type="transmembrane region" description="Helical" evidence="7">
    <location>
        <begin position="190"/>
        <end position="214"/>
    </location>
</feature>
<dbReference type="Pfam" id="PF06750">
    <property type="entry name" value="A24_N_bact"/>
    <property type="match status" value="1"/>
</dbReference>
<evidence type="ECO:0000259" key="9">
    <source>
        <dbReference type="Pfam" id="PF06750"/>
    </source>
</evidence>
<feature type="transmembrane region" description="Helical" evidence="7">
    <location>
        <begin position="121"/>
        <end position="140"/>
    </location>
</feature>
<dbReference type="InterPro" id="IPR010627">
    <property type="entry name" value="Prepilin_pept_A24_N"/>
</dbReference>
<gene>
    <name evidence="10" type="ORF">F130042H8_35280</name>
</gene>
<dbReference type="Gene3D" id="1.20.120.1220">
    <property type="match status" value="1"/>
</dbReference>
<keyword evidence="3" id="KW-1003">Cell membrane</keyword>
<evidence type="ECO:0000256" key="4">
    <source>
        <dbReference type="ARBA" id="ARBA00022692"/>
    </source>
</evidence>
<keyword evidence="11" id="KW-1185">Reference proteome</keyword>
<feature type="transmembrane region" description="Helical" evidence="7">
    <location>
        <begin position="99"/>
        <end position="115"/>
    </location>
</feature>
<feature type="domain" description="Prepilin type IV endopeptidase peptidase" evidence="8">
    <location>
        <begin position="103"/>
        <end position="210"/>
    </location>
</feature>
<evidence type="ECO:0000256" key="7">
    <source>
        <dbReference type="SAM" id="Phobius"/>
    </source>
</evidence>
<feature type="transmembrane region" description="Helical" evidence="7">
    <location>
        <begin position="6"/>
        <end position="24"/>
    </location>
</feature>
<dbReference type="InterPro" id="IPR050882">
    <property type="entry name" value="Prepilin_peptidase/N-MTase"/>
</dbReference>
<dbReference type="PANTHER" id="PTHR30487">
    <property type="entry name" value="TYPE 4 PREPILIN-LIKE PROTEINS LEADER PEPTIDE-PROCESSING ENZYME"/>
    <property type="match status" value="1"/>
</dbReference>
<evidence type="ECO:0000256" key="1">
    <source>
        <dbReference type="ARBA" id="ARBA00004651"/>
    </source>
</evidence>
<comment type="subcellular location">
    <subcellularLocation>
        <location evidence="1">Cell membrane</location>
        <topology evidence="1">Multi-pass membrane protein</topology>
    </subcellularLocation>
</comment>
<comment type="caution">
    <text evidence="10">The sequence shown here is derived from an EMBL/GenBank/DDBJ whole genome shotgun (WGS) entry which is preliminary data.</text>
</comment>
<evidence type="ECO:0000259" key="8">
    <source>
        <dbReference type="Pfam" id="PF01478"/>
    </source>
</evidence>
<evidence type="ECO:0000256" key="6">
    <source>
        <dbReference type="ARBA" id="ARBA00023136"/>
    </source>
</evidence>
<keyword evidence="4 7" id="KW-0812">Transmembrane</keyword>
<comment type="similarity">
    <text evidence="2">Belongs to the peptidase A24 family.</text>
</comment>
<accession>A0ABQ0B2F4</accession>
<reference evidence="10 11" key="1">
    <citation type="submission" date="2024-04" db="EMBL/GenBank/DDBJ databases">
        <title>Defined microbial consortia suppress multidrug-resistant proinflammatory Enterobacteriaceae via ecological control.</title>
        <authorList>
            <person name="Furuichi M."/>
            <person name="Kawaguchi T."/>
            <person name="Pust M."/>
            <person name="Yasuma K."/>
            <person name="Plichta D."/>
            <person name="Hasegawa N."/>
            <person name="Ohya T."/>
            <person name="Bhattarai S."/>
            <person name="Sasajima S."/>
            <person name="Aoto Y."/>
            <person name="Tuganbaev T."/>
            <person name="Yaginuma M."/>
            <person name="Ueda M."/>
            <person name="Okahashi N."/>
            <person name="Amafuji K."/>
            <person name="Kiridooshi Y."/>
            <person name="Sugita K."/>
            <person name="Strazar M."/>
            <person name="Skelly A."/>
            <person name="Suda W."/>
            <person name="Hattori M."/>
            <person name="Nakamoto N."/>
            <person name="Caballero S."/>
            <person name="Norman J."/>
            <person name="Olle B."/>
            <person name="Tanoue T."/>
            <person name="Arita M."/>
            <person name="Bucci V."/>
            <person name="Atarashi K."/>
            <person name="Xavier R."/>
            <person name="Honda K."/>
        </authorList>
    </citation>
    <scope>NUCLEOTIDE SEQUENCE [LARGE SCALE GENOMIC DNA]</scope>
    <source>
        <strain evidence="11">f13</strain>
    </source>
</reference>
<dbReference type="InterPro" id="IPR000045">
    <property type="entry name" value="Prepilin_IV_endopep_pep"/>
</dbReference>
<evidence type="ECO:0000313" key="11">
    <source>
        <dbReference type="Proteomes" id="UP001600894"/>
    </source>
</evidence>
<feature type="transmembrane region" description="Helical" evidence="7">
    <location>
        <begin position="152"/>
        <end position="170"/>
    </location>
</feature>
<keyword evidence="6 7" id="KW-0472">Membrane</keyword>
<dbReference type="EMBL" id="BAABXL010000001">
    <property type="protein sequence ID" value="GAA6270468.1"/>
    <property type="molecule type" value="Genomic_DNA"/>
</dbReference>
<dbReference type="Pfam" id="PF01478">
    <property type="entry name" value="Peptidase_A24"/>
    <property type="match status" value="1"/>
</dbReference>
<protein>
    <submittedName>
        <fullName evidence="10">A24 family peptidase</fullName>
    </submittedName>
</protein>
<evidence type="ECO:0000256" key="3">
    <source>
        <dbReference type="ARBA" id="ARBA00022475"/>
    </source>
</evidence>
<feature type="domain" description="Prepilin peptidase A24 N-terminal" evidence="9">
    <location>
        <begin position="10"/>
        <end position="90"/>
    </location>
</feature>
<name>A0ABQ0B2F4_9FIRM</name>
<dbReference type="PANTHER" id="PTHR30487:SF0">
    <property type="entry name" value="PREPILIN LEADER PEPTIDASE_N-METHYLTRANSFERASE-RELATED"/>
    <property type="match status" value="1"/>
</dbReference>
<sequence>MKLFILLYGIAGILTGSFLNVCILRIPEGRSFISGRSACPVCGRTLRALELVPVLSWLFLGGKCRWCRANISIQYPAVELGMGILFSLICFFRGTGFRSVILCAFFSLIITAAFIDGRHFYIPDGLSLLVLILGIVGFFADHGRFWPEFLRRMAGLVICGGGLWLLRILTGGGIGLGDVKMMAACGFFLGWPHGFCAMAAGYVLASVFCLPLLLSGRADPKDRLPMMPFFTAALITTVLFGNELGQWYMGLWGL</sequence>
<feature type="transmembrane region" description="Helical" evidence="7">
    <location>
        <begin position="226"/>
        <end position="249"/>
    </location>
</feature>
<organism evidence="10 11">
    <name type="scientific">Enterocloster alcoholdehydrogenati</name>
    <dbReference type="NCBI Taxonomy" id="2547410"/>
    <lineage>
        <taxon>Bacteria</taxon>
        <taxon>Bacillati</taxon>
        <taxon>Bacillota</taxon>
        <taxon>Clostridia</taxon>
        <taxon>Lachnospirales</taxon>
        <taxon>Lachnospiraceae</taxon>
        <taxon>Enterocloster</taxon>
    </lineage>
</organism>
<evidence type="ECO:0000256" key="2">
    <source>
        <dbReference type="ARBA" id="ARBA00005801"/>
    </source>
</evidence>
<evidence type="ECO:0000313" key="10">
    <source>
        <dbReference type="EMBL" id="GAA6270468.1"/>
    </source>
</evidence>